<dbReference type="PANTHER" id="PTHR31528:SF3">
    <property type="entry name" value="THIAMINE BIOSYNTHESIS PROTEIN HI_0357-RELATED"/>
    <property type="match status" value="1"/>
</dbReference>
<feature type="chain" id="PRO_5038978011" evidence="1">
    <location>
        <begin position="24"/>
        <end position="342"/>
    </location>
</feature>
<name>K0B2E2_GOTA9</name>
<evidence type="ECO:0000256" key="1">
    <source>
        <dbReference type="SAM" id="SignalP"/>
    </source>
</evidence>
<dbReference type="HOGENOM" id="CLU_028871_6_2_9"/>
<dbReference type="KEGG" id="cad:Curi_c17890"/>
<dbReference type="PATRIC" id="fig|1128398.3.peg.1837"/>
<dbReference type="OrthoDB" id="9815602at2"/>
<sequence>MRKIKILSIILVTLLLITSCGTSKDKDVSTNSYGNQDKKLEEVDIVLDWYPNAIHSFIYAAIEKGYFEEEGIKVNVQFPSNATDPLTLPAAGKATVGIYYQPDVIIARANENIPIKSIGAVVHEPLSVVISLKEKNIERPKDLEGKIVGYSGNLLNEKYVKTMVEKDGGDPSKVEIIDIGFEILSSMVTKKVDATTGGLINHEVPVMKYEGLEVNYFDPSDYGVPKYYEMVFVANDKTINDERDKLEKFLRGAKKGFEFMKENPDEALEILLKNQQKDSFPLTKSVEKQSLDILLSKMDSEEEPFLSQTKKSWEDKSKWLKEKGMINKSPDIDELFINILNK</sequence>
<reference evidence="3 4" key="1">
    <citation type="journal article" date="2012" name="PLoS ONE">
        <title>The purine-utilizing bacterium Clostridium acidurici 9a: a genome-guided metabolic reconsideration.</title>
        <authorList>
            <person name="Hartwich K."/>
            <person name="Poehlein A."/>
            <person name="Daniel R."/>
        </authorList>
    </citation>
    <scope>NUCLEOTIDE SEQUENCE [LARGE SCALE GENOMIC DNA]</scope>
    <source>
        <strain evidence="4">ATCC 7906 / DSM 604 / BCRC 14475 / CIP 104303 / KCTC 5404 / NCIMB 10678 / 9a</strain>
    </source>
</reference>
<protein>
    <submittedName>
        <fullName evidence="3">ABC transporter substrate-binding protein</fullName>
    </submittedName>
</protein>
<dbReference type="STRING" id="1128398.Curi_c17890"/>
<dbReference type="AlphaFoldDB" id="K0B2E2"/>
<dbReference type="PANTHER" id="PTHR31528">
    <property type="entry name" value="4-AMINO-5-HYDROXYMETHYL-2-METHYLPYRIMIDINE PHOSPHATE SYNTHASE THI11-RELATED"/>
    <property type="match status" value="1"/>
</dbReference>
<evidence type="ECO:0000313" key="3">
    <source>
        <dbReference type="EMBL" id="AFS78796.1"/>
    </source>
</evidence>
<feature type="signal peptide" evidence="1">
    <location>
        <begin position="1"/>
        <end position="23"/>
    </location>
</feature>
<gene>
    <name evidence="3" type="ordered locus">Curi_c17890</name>
</gene>
<dbReference type="RefSeq" id="WP_014967932.1">
    <property type="nucleotide sequence ID" value="NC_018664.1"/>
</dbReference>
<organism evidence="3 4">
    <name type="scientific">Gottschalkia acidurici (strain ATCC 7906 / DSM 604 / BCRC 14475 / CIP 104303 / KCTC 5404 / NCIMB 10678 / 9a)</name>
    <name type="common">Clostridium acidurici</name>
    <dbReference type="NCBI Taxonomy" id="1128398"/>
    <lineage>
        <taxon>Bacteria</taxon>
        <taxon>Bacillati</taxon>
        <taxon>Bacillota</taxon>
        <taxon>Tissierellia</taxon>
        <taxon>Tissierellales</taxon>
        <taxon>Gottschalkiaceae</taxon>
        <taxon>Gottschalkia</taxon>
    </lineage>
</organism>
<accession>K0B2E2</accession>
<dbReference type="SUPFAM" id="SSF53850">
    <property type="entry name" value="Periplasmic binding protein-like II"/>
    <property type="match status" value="1"/>
</dbReference>
<dbReference type="GO" id="GO:0009228">
    <property type="term" value="P:thiamine biosynthetic process"/>
    <property type="evidence" value="ECO:0007669"/>
    <property type="project" value="InterPro"/>
</dbReference>
<dbReference type="Gene3D" id="3.40.190.10">
    <property type="entry name" value="Periplasmic binding protein-like II"/>
    <property type="match status" value="2"/>
</dbReference>
<evidence type="ECO:0000259" key="2">
    <source>
        <dbReference type="Pfam" id="PF09084"/>
    </source>
</evidence>
<dbReference type="eggNOG" id="COG0715">
    <property type="taxonomic scope" value="Bacteria"/>
</dbReference>
<dbReference type="InterPro" id="IPR027939">
    <property type="entry name" value="NMT1/THI5"/>
</dbReference>
<dbReference type="EMBL" id="CP003326">
    <property type="protein sequence ID" value="AFS78796.1"/>
    <property type="molecule type" value="Genomic_DNA"/>
</dbReference>
<dbReference type="InterPro" id="IPR015168">
    <property type="entry name" value="SsuA/THI5"/>
</dbReference>
<dbReference type="PROSITE" id="PS51257">
    <property type="entry name" value="PROKAR_LIPOPROTEIN"/>
    <property type="match status" value="1"/>
</dbReference>
<dbReference type="Proteomes" id="UP000006094">
    <property type="component" value="Chromosome"/>
</dbReference>
<dbReference type="Pfam" id="PF09084">
    <property type="entry name" value="NMT1"/>
    <property type="match status" value="1"/>
</dbReference>
<evidence type="ECO:0000313" key="4">
    <source>
        <dbReference type="Proteomes" id="UP000006094"/>
    </source>
</evidence>
<proteinExistence type="predicted"/>
<keyword evidence="1" id="KW-0732">Signal</keyword>
<feature type="domain" description="SsuA/THI5-like" evidence="2">
    <location>
        <begin position="53"/>
        <end position="267"/>
    </location>
</feature>
<keyword evidence="4" id="KW-1185">Reference proteome</keyword>